<dbReference type="FunFam" id="2.10.25.10:FF:000407">
    <property type="entry name" value="Laminin subunit alpha-3"/>
    <property type="match status" value="1"/>
</dbReference>
<dbReference type="Pfam" id="PF00055">
    <property type="entry name" value="Laminin_N"/>
    <property type="match status" value="1"/>
</dbReference>
<dbReference type="GO" id="GO:0007155">
    <property type="term" value="P:cell adhesion"/>
    <property type="evidence" value="ECO:0007669"/>
    <property type="project" value="UniProtKB-ARBA"/>
</dbReference>
<organism evidence="21 22">
    <name type="scientific">Oedothorax gibbosus</name>
    <dbReference type="NCBI Taxonomy" id="931172"/>
    <lineage>
        <taxon>Eukaryota</taxon>
        <taxon>Metazoa</taxon>
        <taxon>Ecdysozoa</taxon>
        <taxon>Arthropoda</taxon>
        <taxon>Chelicerata</taxon>
        <taxon>Arachnida</taxon>
        <taxon>Araneae</taxon>
        <taxon>Araneomorphae</taxon>
        <taxon>Entelegynae</taxon>
        <taxon>Araneoidea</taxon>
        <taxon>Linyphiidae</taxon>
        <taxon>Erigoninae</taxon>
        <taxon>Oedothorax</taxon>
    </lineage>
</organism>
<feature type="disulfide bond" evidence="14">
    <location>
        <begin position="505"/>
        <end position="522"/>
    </location>
</feature>
<evidence type="ECO:0000313" key="21">
    <source>
        <dbReference type="EMBL" id="KAG8193252.1"/>
    </source>
</evidence>
<feature type="domain" description="Laminin EGF-like" evidence="18">
    <location>
        <begin position="1971"/>
        <end position="2017"/>
    </location>
</feature>
<evidence type="ECO:0000256" key="7">
    <source>
        <dbReference type="ARBA" id="ARBA00022869"/>
    </source>
</evidence>
<dbReference type="FunFam" id="2.10.25.10:FF:000224">
    <property type="entry name" value="Usherin"/>
    <property type="match status" value="1"/>
</dbReference>
<feature type="disulfide bond" evidence="14">
    <location>
        <begin position="1829"/>
        <end position="1838"/>
    </location>
</feature>
<evidence type="ECO:0000256" key="12">
    <source>
        <dbReference type="ARBA" id="ARBA00023292"/>
    </source>
</evidence>
<dbReference type="PROSITE" id="PS50025">
    <property type="entry name" value="LAM_G_DOMAIN"/>
    <property type="match status" value="2"/>
</dbReference>
<dbReference type="InterPro" id="IPR056863">
    <property type="entry name" value="LMN_ATRN_NET-like_EGF"/>
</dbReference>
<feature type="domain" description="Laminin EGF-like" evidence="18">
    <location>
        <begin position="1383"/>
        <end position="1428"/>
    </location>
</feature>
<dbReference type="GO" id="GO:0030334">
    <property type="term" value="P:regulation of cell migration"/>
    <property type="evidence" value="ECO:0007669"/>
    <property type="project" value="InterPro"/>
</dbReference>
<dbReference type="InterPro" id="IPR000742">
    <property type="entry name" value="EGF"/>
</dbReference>
<feature type="disulfide bond" evidence="14">
    <location>
        <begin position="459"/>
        <end position="476"/>
    </location>
</feature>
<dbReference type="SMART" id="SM00281">
    <property type="entry name" value="LamB"/>
    <property type="match status" value="1"/>
</dbReference>
<feature type="chain" id="PRO_5043540729" description="Laminin subunit alpha" evidence="16">
    <location>
        <begin position="29"/>
        <end position="3072"/>
    </location>
</feature>
<dbReference type="FunFam" id="2.10.25.10:FF:000069">
    <property type="entry name" value="Laminin subunit alpha 1"/>
    <property type="match status" value="1"/>
</dbReference>
<dbReference type="FunFam" id="2.10.25.10:FF:000011">
    <property type="entry name" value="Cadherin EGF LAG seven-pass G-type receptor"/>
    <property type="match status" value="3"/>
</dbReference>
<feature type="signal peptide" evidence="16">
    <location>
        <begin position="1"/>
        <end position="28"/>
    </location>
</feature>
<keyword evidence="5 16" id="KW-0732">Signal</keyword>
<keyword evidence="4" id="KW-0272">Extracellular matrix</keyword>
<feature type="disulfide bond" evidence="14">
    <location>
        <begin position="1942"/>
        <end position="1951"/>
    </location>
</feature>
<feature type="disulfide bond" evidence="14">
    <location>
        <begin position="1522"/>
        <end position="1534"/>
    </location>
</feature>
<feature type="domain" description="Laminin EGF-like" evidence="18">
    <location>
        <begin position="503"/>
        <end position="548"/>
    </location>
</feature>
<dbReference type="Pfam" id="PF00052">
    <property type="entry name" value="Laminin_B"/>
    <property type="match status" value="1"/>
</dbReference>
<dbReference type="Gene3D" id="2.10.25.10">
    <property type="entry name" value="Laminin"/>
    <property type="match status" value="21"/>
</dbReference>
<dbReference type="Gene3D" id="2.60.120.200">
    <property type="match status" value="2"/>
</dbReference>
<keyword evidence="22" id="KW-1185">Reference proteome</keyword>
<feature type="domain" description="Laminin EGF-like" evidence="18">
    <location>
        <begin position="595"/>
        <end position="639"/>
    </location>
</feature>
<dbReference type="InterPro" id="IPR000034">
    <property type="entry name" value="Laminin_IV"/>
</dbReference>
<feature type="domain" description="Laminin EGF-like" evidence="18">
    <location>
        <begin position="685"/>
        <end position="739"/>
    </location>
</feature>
<evidence type="ECO:0000259" key="19">
    <source>
        <dbReference type="PROSITE" id="PS51115"/>
    </source>
</evidence>
<evidence type="ECO:0000256" key="15">
    <source>
        <dbReference type="SAM" id="Coils"/>
    </source>
</evidence>
<evidence type="ECO:0000313" key="22">
    <source>
        <dbReference type="Proteomes" id="UP000827092"/>
    </source>
</evidence>
<feature type="domain" description="Laminin EGF-like" evidence="18">
    <location>
        <begin position="1429"/>
        <end position="1473"/>
    </location>
</feature>
<feature type="disulfide bond" evidence="14">
    <location>
        <begin position="595"/>
        <end position="607"/>
    </location>
</feature>
<dbReference type="Pfam" id="PF06008">
    <property type="entry name" value="Laminin_I"/>
    <property type="match status" value="1"/>
</dbReference>
<dbReference type="GO" id="GO:0006950">
    <property type="term" value="P:response to stress"/>
    <property type="evidence" value="ECO:0007669"/>
    <property type="project" value="UniProtKB-ARBA"/>
</dbReference>
<evidence type="ECO:0000256" key="11">
    <source>
        <dbReference type="ARBA" id="ARBA00023273"/>
    </source>
</evidence>
<feature type="domain" description="Laminin EGF-like" evidence="18">
    <location>
        <begin position="640"/>
        <end position="684"/>
    </location>
</feature>
<feature type="domain" description="Laminin EGF-like" evidence="18">
    <location>
        <begin position="1522"/>
        <end position="1572"/>
    </location>
</feature>
<keyword evidence="10" id="KW-0325">Glycoprotein</keyword>
<evidence type="ECO:0000256" key="4">
    <source>
        <dbReference type="ARBA" id="ARBA00022530"/>
    </source>
</evidence>
<comment type="caution">
    <text evidence="21">The sequence shown here is derived from an EMBL/GenBank/DDBJ whole genome shotgun (WGS) entry which is preliminary data.</text>
</comment>
<dbReference type="SMART" id="SM00181">
    <property type="entry name" value="EGF"/>
    <property type="match status" value="12"/>
</dbReference>
<feature type="disulfide bond" evidence="14">
    <location>
        <begin position="503"/>
        <end position="515"/>
    </location>
</feature>
<keyword evidence="6" id="KW-0677">Repeat</keyword>
<feature type="disulfide bond" evidence="14">
    <location>
        <begin position="1404"/>
        <end position="1413"/>
    </location>
</feature>
<feature type="disulfide bond" evidence="14">
    <location>
        <begin position="1524"/>
        <end position="1541"/>
    </location>
</feature>
<dbReference type="Pfam" id="PF02210">
    <property type="entry name" value="Laminin_G_2"/>
    <property type="match status" value="1"/>
</dbReference>
<dbReference type="GO" id="GO:0005604">
    <property type="term" value="C:basement membrane"/>
    <property type="evidence" value="ECO:0007669"/>
    <property type="project" value="UniProtKB-SubCell"/>
</dbReference>
<accession>A0AAV6V9Z6</accession>
<dbReference type="EMBL" id="JAFNEN010000127">
    <property type="protein sequence ID" value="KAG8193252.1"/>
    <property type="molecule type" value="Genomic_DNA"/>
</dbReference>
<dbReference type="GO" id="GO:0071711">
    <property type="term" value="P:basement membrane organization"/>
    <property type="evidence" value="ECO:0007669"/>
    <property type="project" value="UniProtKB-ARBA"/>
</dbReference>
<dbReference type="Pfam" id="PF00053">
    <property type="entry name" value="EGF_laminin"/>
    <property type="match status" value="20"/>
</dbReference>
<dbReference type="Gene3D" id="2.60.120.260">
    <property type="entry name" value="Galactose-binding domain-like"/>
    <property type="match status" value="1"/>
</dbReference>
<dbReference type="PANTHER" id="PTHR10574">
    <property type="entry name" value="NETRIN/LAMININ-RELATED"/>
    <property type="match status" value="1"/>
</dbReference>
<dbReference type="SMART" id="SM00136">
    <property type="entry name" value="LamNT"/>
    <property type="match status" value="1"/>
</dbReference>
<feature type="domain" description="Laminin G" evidence="17">
    <location>
        <begin position="2878"/>
        <end position="3047"/>
    </location>
</feature>
<keyword evidence="3" id="KW-0964">Secreted</keyword>
<feature type="domain" description="Laminin IV type A" evidence="19">
    <location>
        <begin position="1593"/>
        <end position="1777"/>
    </location>
</feature>
<feature type="disulfide bond" evidence="14">
    <location>
        <begin position="570"/>
        <end position="579"/>
    </location>
</feature>
<dbReference type="FunFam" id="2.10.25.10:FF:000090">
    <property type="entry name" value="laminin subunit alpha"/>
    <property type="match status" value="1"/>
</dbReference>
<dbReference type="GO" id="GO:0007411">
    <property type="term" value="P:axon guidance"/>
    <property type="evidence" value="ECO:0007669"/>
    <property type="project" value="TreeGrafter"/>
</dbReference>
<feature type="disulfide bond" evidence="14">
    <location>
        <begin position="1497"/>
        <end position="1506"/>
    </location>
</feature>
<feature type="domain" description="Laminin N-terminal" evidence="20">
    <location>
        <begin position="27"/>
        <end position="280"/>
    </location>
</feature>
<dbReference type="Pfam" id="PF00054">
    <property type="entry name" value="Laminin_G_1"/>
    <property type="match status" value="1"/>
</dbReference>
<dbReference type="GO" id="GO:0005102">
    <property type="term" value="F:signaling receptor binding"/>
    <property type="evidence" value="ECO:0007669"/>
    <property type="project" value="InterPro"/>
</dbReference>
<feature type="disulfide bond" evidence="14">
    <location>
        <begin position="1990"/>
        <end position="1999"/>
    </location>
</feature>
<dbReference type="FunFam" id="2.10.25.10:FF:000106">
    <property type="entry name" value="Heparan sulfate proteoglycan 2"/>
    <property type="match status" value="1"/>
</dbReference>
<dbReference type="PROSITE" id="PS51117">
    <property type="entry name" value="LAMININ_NTER"/>
    <property type="match status" value="1"/>
</dbReference>
<feature type="disulfide bond" evidence="14">
    <location>
        <begin position="1385"/>
        <end position="1402"/>
    </location>
</feature>
<protein>
    <recommendedName>
        <fullName evidence="23">Laminin subunit alpha</fullName>
    </recommendedName>
</protein>
<feature type="disulfide bond" evidence="14">
    <location>
        <begin position="524"/>
        <end position="533"/>
    </location>
</feature>
<gene>
    <name evidence="21" type="ORF">JTE90_005598</name>
</gene>
<evidence type="ECO:0008006" key="23">
    <source>
        <dbReference type="Google" id="ProtNLM"/>
    </source>
</evidence>
<dbReference type="Proteomes" id="UP000827092">
    <property type="component" value="Unassembled WGS sequence"/>
</dbReference>
<dbReference type="InterPro" id="IPR050440">
    <property type="entry name" value="Laminin/Netrin_ECM"/>
</dbReference>
<feature type="disulfide bond" evidence="14">
    <location>
        <begin position="640"/>
        <end position="652"/>
    </location>
</feature>
<evidence type="ECO:0000256" key="14">
    <source>
        <dbReference type="PROSITE-ProRule" id="PRU00460"/>
    </source>
</evidence>
<dbReference type="GO" id="GO:0005201">
    <property type="term" value="F:extracellular matrix structural constituent"/>
    <property type="evidence" value="ECO:0007669"/>
    <property type="project" value="TreeGrafter"/>
</dbReference>
<feature type="domain" description="Laminin EGF-like" evidence="18">
    <location>
        <begin position="1810"/>
        <end position="1859"/>
    </location>
</feature>
<dbReference type="FunFam" id="2.10.25.10:FF:000051">
    <property type="entry name" value="Laminin subunit alpha 4"/>
    <property type="match status" value="1"/>
</dbReference>
<dbReference type="SUPFAM" id="SSF57196">
    <property type="entry name" value="EGF/Laminin"/>
    <property type="match status" value="20"/>
</dbReference>
<name>A0AAV6V9Z6_9ARAC</name>
<feature type="disulfide bond" evidence="14">
    <location>
        <begin position="1543"/>
        <end position="1552"/>
    </location>
</feature>
<keyword evidence="12 14" id="KW-0424">Laminin EGF-like domain</keyword>
<feature type="domain" description="Laminin EGF-like" evidence="18">
    <location>
        <begin position="1474"/>
        <end position="1521"/>
    </location>
</feature>
<dbReference type="Pfam" id="PF24973">
    <property type="entry name" value="EGF_LMN_ATRN"/>
    <property type="match status" value="1"/>
</dbReference>
<evidence type="ECO:0000256" key="9">
    <source>
        <dbReference type="ARBA" id="ARBA00023157"/>
    </source>
</evidence>
<feature type="disulfide bond" evidence="14">
    <location>
        <begin position="478"/>
        <end position="487"/>
    </location>
</feature>
<dbReference type="SMART" id="SM00282">
    <property type="entry name" value="LamG"/>
    <property type="match status" value="2"/>
</dbReference>
<feature type="domain" description="Laminin EGF-like" evidence="18">
    <location>
        <begin position="549"/>
        <end position="594"/>
    </location>
</feature>
<evidence type="ECO:0000256" key="13">
    <source>
        <dbReference type="ARBA" id="ARBA00065619"/>
    </source>
</evidence>
<evidence type="ECO:0000259" key="18">
    <source>
        <dbReference type="PROSITE" id="PS50027"/>
    </source>
</evidence>
<proteinExistence type="predicted"/>
<dbReference type="InterPro" id="IPR001791">
    <property type="entry name" value="Laminin_G"/>
</dbReference>
<feature type="disulfide bond" evidence="14">
    <location>
        <begin position="1954"/>
        <end position="1968"/>
    </location>
</feature>
<sequence length="3072" mass="338542">MGSWVAPRVVLYTTLLILTTTSISDVLGEVLNPPYFNLAERRKITASSTCGEGVDEPELYCKLVGANTDFADNPNINLIYGQVCDYCDPNDPRLAHPAEHAIDGSNNRWQSPPLSRGMSYNEVNLTIDLGQEFHVAYVFIKMGNSPRPGVWVLERSKDNGTTYTPWQYFADTPGDCVQNFGPDSLQPLLKDNTVICETKFSKVVPLEQGEIVVSLLNGRPNADNFSYSPVLQEFTKATNIRLRFLRTKTLLGHLMSVARQDPTVTRRYFYSIKDINIGGRCVCNGHAETCDLQEDPNDPYKLSCRCQHNTCGSQCETCCPDYQQKKWRRAIIDNPFVCEPCNCYEHSDECYYDEKVDQERGSLDIHGHYEGGGVCKNCRHNTEGINCNRCKPTFFRPYGKLLNATDVCQPCNCDLTISTGNCATGSGQCECRPEYLPPYCDDCNVGYYGYPEFCKPCDCHPNGTTISICEVGGGQCPCKPNFGGLNCDTCKEGFFGFPSCTPCDCNPSTSIKNTCNQDDGQCTCRSNYGGRQCDRCNYGFYSYPRCEYCSCDPTGCVAEICDANTGACLCKQGYGGPSCDRCAPGYSGYPNCEECNCNEYGSVNSICDTTGRCHCLPNFSGNKCDQCSPGHYDFPNCQPCNCEHYGSIGVSCDDEGHCYCKDNFDGLVCDRCKENFYNYPLCEECNCNPAGVLPTFLGCGSLTSGELCECKEHVTGRICNECKPLYFNLKISNPLGCEDCNCFPGGTVGGIAVCATTNGQCMCKPNVGSRDCSECRDGKYQLESGDLFGCKDCECDIGGSVNNICDRRSGQCSCRPRITGRNCDVPLHTHYFPTLHQHKFEIEDGRTPVGTQVRYSYDDNVFPGFSWRGYAVFSNLQKEVLLDILIEKPSLYQVFFYYLNFGGENVDGIITFTPETFGDIQQSSDIVFESTTRPLFMKVSGKQGLVASPFVLNPGRWTVSIRVERPLFIDYMVLLPQSYYEATLLQEDISIPCAVSGNKEEMCLMYRYPPFPVNTEIVRGDAGYIIFEEDQQEETNVFDDAQVLAELETQRMALLDKSQEKVHFDFRTSRTGPHIMIVTYHTPRPEHPVTATVEVSADDKIETGSVTFYNCNYSFLCRDLVVNEEGKIAVFDVSSGSVGVVLGINAEGESAIAIDSVALVPEGLYNMDYVVPKPMCIRHEGACKQSEYLPIPESTKVEFESGYNEYGASSHPDGIDTELDLVSLQERDSIVNLHGSVTNPGLYAFIVHYYQPDHPAFDTKVIIQNGEVSNDAKLKFPYCPSVSGCRTVIHAKDTDEMSFQVQKDFHLNIRQPINQTVRIAYVLAIPAKEFHENLLSPLPEDKAGKFIKECTKNSFMLDSDVTGFCREAVFSLTSEYNNGALPCKCDTDGSLSYACEEFGGACQCKPNVIGRTCSQCRTGFFGFPNCKPCDCPSTAYCQPITGQCICPPRVTGDRCDRCVPYTYGFDSIIGCEECSCNHLGTINSNLQCDLQTGQCQCKTNIVGRTCEKCKQGYWAFPHCQLCNCDLRGTTADICEEESARCHCKDNVYGDSCDQCKPGTFYLEEVNPLGCSKCFCFGTTDRCSSGYLFKTQILTMSDWGSTVIDVNDEMKSVAAEVLLYERDDLVQAILPPEMPEGSIFYFKAPSSYLGNKLSSYGGILAYTVYISIDQSLDVESSVGPDLILMGNNLTIVHEHIEQPAGGIPFNIEINLLEHEFHHTSGQEVSREQMMMVLVNLDHLLIRGSYFYPVEEIRLKSVLMDTADENYVADAPQAFRVEQCQCPPSYKGHSCETCAPGYYRSRGPYLGYCVPCQCNGHAQTCDVNTGECIDCKHNTVGKHCEQCAPGYHGDSTQGTPYDCLICACPLPIESNNFAESCEVSPSGQEISCNCKPGYFGDRCEVCSIGFYGSPEIIGSKCNPCECSGNIDSSLPGSCDSVTGDCILCLNNTFGIACELCAPGFHGDAILKKDCEKCDCDICGSRDCDHSTGECICHQNVEGTECDRCLENHWGFNSCAGCRPCNCGPASKSAACDGETGQCPCQPGAAGMTCDICDPGFWQYSTEGCVSCNCDEKYSAGAVCNPVSGICTCLPGVLGDKCDKCPYRWVFLKNQGCFECETCVHGLLDVTDELYEIITPAMEELKDASLSYFANKRLQNVNETADTLRLGVDELLLDPTGLDYSPLVAEVQHIEKLRDALDRSVAHLHAQAVTTDANADDTRIDALEVESIIGSTIGKVKDIIDGLSKLSEGLESSLGPNVDNLVSEAEEILSILYSRNFEEPQNATNDEHSACKDLLEHVKSFELPVLANKDKFVEESEKLMNIGTLLDDLRGNSKKAHGAADDAQALHEELQSLPVKEAIDDLEKKSDSLYEVLKEASDLLDKTKASNEGAENSLNDLASKAERLLLSIRDLKDEIQDTEEGFKDLKEPIREATTHSNFLMDQAALLDSLLADTRESSDAAVKAAKAYANIEEAINDAYEAAQSALEGANQAGSMSGGVLDKTSASKNITDQLLTAALELENQVSVLEPQLQSAKDGVLLLSHQNSKTAKGIESIKDDLDKLPLQSLGVLAGIAANDSAAADRIAGRAREKIEDIVTKLPEDQIRSKEVPKDMEDARQAIKAAHSYADRVASIVPDTNKLIDKAIKKESVVRIIGKDFSEKLAKLRQKVAIARTQASRIKLGVKFFENTTLQLRNPELQKSATYTYMSMYFKTLERFALLAFVGNEKGAHNKMKGVLTDDYLALEIRGGRLVLIMDIGSGFQEIKHDAYVSDGEFHQVIIERTGKTCTITVKGKDVPDSVVEGYLPGTYSVFNLDPKVSKFFIGGINENLLLPDTLQNFHFDGCIEDVIFGETPVGLWDFVKSENNFEGCAEQDAIKTIPSNGLKFSGASSYVILPRKRRDFSSETYIKMSFKTYAKDGLIFLIGKNSDFFALEVEDGHIVLKYDLGSGSTTLKSSEKLNDGKWHSLEATRVDREAILKVDQVEVDSKESPGAESTLSVTNKIFVGGYPKKHSYPGVTHTAYEGCIIDMMISAEFIDLNKNTEALGVANGCPVTVSIFDKILFFVKEFTWKEIFPI</sequence>
<dbReference type="GO" id="GO:0009887">
    <property type="term" value="P:animal organ morphogenesis"/>
    <property type="evidence" value="ECO:0007669"/>
    <property type="project" value="TreeGrafter"/>
</dbReference>
<dbReference type="CDD" id="cd00110">
    <property type="entry name" value="LamG"/>
    <property type="match status" value="2"/>
</dbReference>
<comment type="subunit">
    <text evidence="13">Laminin is a complex glycoprotein, consisting of three different polypeptide chains (alpha, beta, gamma), which are bound to each other by disulfide bonds into a cross-shaped molecule comprising one long and three short arms with globules at each end.</text>
</comment>
<dbReference type="InterPro" id="IPR009254">
    <property type="entry name" value="Laminin_aI"/>
</dbReference>
<evidence type="ECO:0000256" key="2">
    <source>
        <dbReference type="ARBA" id="ARBA00004316"/>
    </source>
</evidence>
<evidence type="ECO:0000256" key="1">
    <source>
        <dbReference type="ARBA" id="ARBA00004302"/>
    </source>
</evidence>
<feature type="domain" description="Laminin EGF-like" evidence="18">
    <location>
        <begin position="1918"/>
        <end position="1970"/>
    </location>
</feature>
<feature type="disulfide bond" evidence="14">
    <location>
        <begin position="710"/>
        <end position="719"/>
    </location>
</feature>
<feature type="domain" description="Laminin EGF-like" evidence="18">
    <location>
        <begin position="2018"/>
        <end position="2064"/>
    </location>
</feature>
<feature type="disulfide bond" evidence="14">
    <location>
        <begin position="2038"/>
        <end position="2047"/>
    </location>
</feature>
<feature type="disulfide bond" evidence="14">
    <location>
        <begin position="1446"/>
        <end position="1455"/>
    </location>
</feature>
<feature type="disulfide bond" evidence="14">
    <location>
        <begin position="551"/>
        <end position="568"/>
    </location>
</feature>
<feature type="domain" description="Laminin EGF-like" evidence="18">
    <location>
        <begin position="457"/>
        <end position="502"/>
    </location>
</feature>
<dbReference type="SMART" id="SM00180">
    <property type="entry name" value="EGF_Lam"/>
    <property type="match status" value="21"/>
</dbReference>
<dbReference type="PRINTS" id="PR00011">
    <property type="entry name" value="EGFLAMININ"/>
</dbReference>
<dbReference type="PROSITE" id="PS01248">
    <property type="entry name" value="EGF_LAM_1"/>
    <property type="match status" value="5"/>
</dbReference>
<dbReference type="FunFam" id="2.10.25.10:FF:000082">
    <property type="entry name" value="Laminin subunit alpha 1"/>
    <property type="match status" value="2"/>
</dbReference>
<reference evidence="21 22" key="1">
    <citation type="journal article" date="2022" name="Nat. Ecol. Evol.">
        <title>A masculinizing supergene underlies an exaggerated male reproductive morph in a spider.</title>
        <authorList>
            <person name="Hendrickx F."/>
            <person name="De Corte Z."/>
            <person name="Sonet G."/>
            <person name="Van Belleghem S.M."/>
            <person name="Kostlbacher S."/>
            <person name="Vangestel C."/>
        </authorList>
    </citation>
    <scope>NUCLEOTIDE SEQUENCE [LARGE SCALE GENOMIC DNA]</scope>
    <source>
        <strain evidence="21">W744_W776</strain>
    </source>
</reference>
<dbReference type="GO" id="GO:0042995">
    <property type="term" value="C:cell projection"/>
    <property type="evidence" value="ECO:0007669"/>
    <property type="project" value="UniProtKB-SubCell"/>
</dbReference>
<keyword evidence="8 15" id="KW-0175">Coiled coil</keyword>
<feature type="disulfide bond" evidence="14">
    <location>
        <begin position="660"/>
        <end position="669"/>
    </location>
</feature>
<feature type="domain" description="Laminin G" evidence="17">
    <location>
        <begin position="2678"/>
        <end position="2866"/>
    </location>
</feature>
<dbReference type="PANTHER" id="PTHR10574:SF406">
    <property type="entry name" value="LAMININ SUBUNIT ALPHA 5"/>
    <property type="match status" value="1"/>
</dbReference>
<dbReference type="GO" id="GO:0009888">
    <property type="term" value="P:tissue development"/>
    <property type="evidence" value="ECO:0007669"/>
    <property type="project" value="TreeGrafter"/>
</dbReference>
<dbReference type="GO" id="GO:0030155">
    <property type="term" value="P:regulation of cell adhesion"/>
    <property type="evidence" value="ECO:0007669"/>
    <property type="project" value="InterPro"/>
</dbReference>
<evidence type="ECO:0000256" key="3">
    <source>
        <dbReference type="ARBA" id="ARBA00022525"/>
    </source>
</evidence>
<evidence type="ECO:0000256" key="5">
    <source>
        <dbReference type="ARBA" id="ARBA00022729"/>
    </source>
</evidence>
<dbReference type="InterPro" id="IPR008211">
    <property type="entry name" value="Laminin_N"/>
</dbReference>
<dbReference type="PROSITE" id="PS51115">
    <property type="entry name" value="LAMININ_IVA"/>
    <property type="match status" value="1"/>
</dbReference>
<feature type="coiled-coil region" evidence="15">
    <location>
        <begin position="2356"/>
        <end position="2418"/>
    </location>
</feature>
<dbReference type="GO" id="GO:0045995">
    <property type="term" value="P:regulation of embryonic development"/>
    <property type="evidence" value="ECO:0007669"/>
    <property type="project" value="InterPro"/>
</dbReference>
<evidence type="ECO:0000259" key="17">
    <source>
        <dbReference type="PROSITE" id="PS50025"/>
    </source>
</evidence>
<evidence type="ECO:0000256" key="10">
    <source>
        <dbReference type="ARBA" id="ARBA00023180"/>
    </source>
</evidence>
<keyword evidence="9 14" id="KW-1015">Disulfide bond</keyword>
<evidence type="ECO:0000256" key="6">
    <source>
        <dbReference type="ARBA" id="ARBA00022737"/>
    </source>
</evidence>
<dbReference type="InterPro" id="IPR002049">
    <property type="entry name" value="LE_dom"/>
</dbReference>
<comment type="caution">
    <text evidence="14">Lacks conserved residue(s) required for the propagation of feature annotation.</text>
</comment>
<dbReference type="CDD" id="cd00055">
    <property type="entry name" value="EGF_Lam"/>
    <property type="match status" value="21"/>
</dbReference>
<feature type="disulfide bond" evidence="14">
    <location>
        <begin position="549"/>
        <end position="561"/>
    </location>
</feature>
<dbReference type="SUPFAM" id="SSF49899">
    <property type="entry name" value="Concanavalin A-like lectins/glucanases"/>
    <property type="match status" value="2"/>
</dbReference>
<evidence type="ECO:0000259" key="20">
    <source>
        <dbReference type="PROSITE" id="PS51117"/>
    </source>
</evidence>
<dbReference type="FunFam" id="2.10.25.10:FF:000388">
    <property type="entry name" value="Laminin subunit alpha"/>
    <property type="match status" value="1"/>
</dbReference>
<evidence type="ECO:0000256" key="8">
    <source>
        <dbReference type="ARBA" id="ARBA00023054"/>
    </source>
</evidence>
<dbReference type="InterPro" id="IPR013320">
    <property type="entry name" value="ConA-like_dom_sf"/>
</dbReference>
<dbReference type="FunFam" id="2.60.120.260:FF:000092">
    <property type="entry name" value="Laminin subunit alpha-3"/>
    <property type="match status" value="1"/>
</dbReference>
<keyword evidence="7" id="KW-0084">Basement membrane</keyword>
<comment type="subcellular location">
    <subcellularLocation>
        <location evidence="2">Cell projection</location>
    </subcellularLocation>
    <subcellularLocation>
        <location evidence="1">Secreted</location>
        <location evidence="1">Extracellular space</location>
        <location evidence="1">Extracellular matrix</location>
        <location evidence="1">Basement membrane</location>
    </subcellularLocation>
</comment>
<dbReference type="PROSITE" id="PS50027">
    <property type="entry name" value="EGF_LAM_2"/>
    <property type="match status" value="14"/>
</dbReference>
<evidence type="ECO:0000256" key="16">
    <source>
        <dbReference type="SAM" id="SignalP"/>
    </source>
</evidence>
<dbReference type="FunFam" id="2.10.25.10:FF:000034">
    <property type="entry name" value="Laminin subunit alpha 3"/>
    <property type="match status" value="1"/>
</dbReference>
<feature type="disulfide bond" evidence="14">
    <location>
        <begin position="457"/>
        <end position="469"/>
    </location>
</feature>
<dbReference type="FunFam" id="2.10.25.10:FF:000189">
    <property type="entry name" value="Laminin subunit alpha 2"/>
    <property type="match status" value="1"/>
</dbReference>
<feature type="disulfide bond" evidence="14">
    <location>
        <begin position="1383"/>
        <end position="1395"/>
    </location>
</feature>
<keyword evidence="11" id="KW-0966">Cell projection</keyword>
<feature type="disulfide bond" evidence="14">
    <location>
        <begin position="615"/>
        <end position="624"/>
    </location>
</feature>